<proteinExistence type="predicted"/>
<organism evidence="1 2">
    <name type="scientific">Clostridium taeniosporum</name>
    <dbReference type="NCBI Taxonomy" id="394958"/>
    <lineage>
        <taxon>Bacteria</taxon>
        <taxon>Bacillati</taxon>
        <taxon>Bacillota</taxon>
        <taxon>Clostridia</taxon>
        <taxon>Eubacteriales</taxon>
        <taxon>Clostridiaceae</taxon>
        <taxon>Clostridium</taxon>
    </lineage>
</organism>
<dbReference type="RefSeq" id="WP_069678632.1">
    <property type="nucleotide sequence ID" value="NZ_CP017253.2"/>
</dbReference>
<dbReference type="OrthoDB" id="2591193at2"/>
<name>A0A1D7XGJ1_9CLOT</name>
<gene>
    <name evidence="1" type="ORF">BGI42_01440</name>
</gene>
<evidence type="ECO:0000313" key="2">
    <source>
        <dbReference type="Proteomes" id="UP000094652"/>
    </source>
</evidence>
<reference evidence="2" key="1">
    <citation type="submission" date="2016-09" db="EMBL/GenBank/DDBJ databases">
        <title>Genomics of Clostridium taeniosporum, an organism which forms endospores with ribbon-like appendages.</title>
        <authorList>
            <person name="Walker J.R."/>
        </authorList>
    </citation>
    <scope>NUCLEOTIDE SEQUENCE [LARGE SCALE GENOMIC DNA]</scope>
    <source>
        <strain evidence="2">1/k</strain>
    </source>
</reference>
<dbReference type="KEGG" id="ctae:BGI42_01440"/>
<dbReference type="Proteomes" id="UP000094652">
    <property type="component" value="Chromosome"/>
</dbReference>
<dbReference type="STRING" id="394958.BGI42_01440"/>
<dbReference type="AlphaFoldDB" id="A0A1D7XGJ1"/>
<keyword evidence="2" id="KW-1185">Reference proteome</keyword>
<sequence length="183" mass="21704">MFTIEHKILNETLEEIKKMSLNEFVNEFDGDIEGQIKITFNNKTIGYINDEIPFSEELLVWWLTKLNQAIYTLNQNNYVAFYILDTDNIWLELKVNDNLIHVRKIKLKLKNINKSLVDKPMEEFEKYKWEGITVGKNEFIKRVVQDSQLLINEISEINSKLIESESIKNLRKFLYLNINNVVS</sequence>
<accession>A0A1D7XGJ1</accession>
<protein>
    <submittedName>
        <fullName evidence="1">Uncharacterized protein</fullName>
    </submittedName>
</protein>
<dbReference type="EMBL" id="CP017253">
    <property type="protein sequence ID" value="AOR22471.1"/>
    <property type="molecule type" value="Genomic_DNA"/>
</dbReference>
<evidence type="ECO:0000313" key="1">
    <source>
        <dbReference type="EMBL" id="AOR22471.1"/>
    </source>
</evidence>